<dbReference type="EMBL" id="LVHI01000020">
    <property type="protein sequence ID" value="OAK53183.1"/>
    <property type="molecule type" value="Genomic_DNA"/>
</dbReference>
<feature type="region of interest" description="Disordered" evidence="1">
    <location>
        <begin position="225"/>
        <end position="245"/>
    </location>
</feature>
<proteinExistence type="predicted"/>
<protein>
    <recommendedName>
        <fullName evidence="4">DUF2993 domain-containing protein</fullName>
    </recommendedName>
</protein>
<feature type="compositionally biased region" description="Low complexity" evidence="1">
    <location>
        <begin position="226"/>
        <end position="245"/>
    </location>
</feature>
<evidence type="ECO:0000256" key="1">
    <source>
        <dbReference type="SAM" id="MobiDB-lite"/>
    </source>
</evidence>
<evidence type="ECO:0000313" key="3">
    <source>
        <dbReference type="Proteomes" id="UP000077519"/>
    </source>
</evidence>
<evidence type="ECO:0000313" key="2">
    <source>
        <dbReference type="EMBL" id="OAK53183.1"/>
    </source>
</evidence>
<keyword evidence="3" id="KW-1185">Reference proteome</keyword>
<dbReference type="RefSeq" id="WP_068427472.1">
    <property type="nucleotide sequence ID" value="NZ_LVHI01000020.1"/>
</dbReference>
<reference evidence="2 3" key="1">
    <citation type="submission" date="2016-03" db="EMBL/GenBank/DDBJ databases">
        <title>Genome sequence of Rhodococcus kyotonensis KB10.</title>
        <authorList>
            <person name="Jeong H."/>
            <person name="Hong C.E."/>
            <person name="Jo S.H."/>
            <person name="Park J.M."/>
        </authorList>
    </citation>
    <scope>NUCLEOTIDE SEQUENCE [LARGE SCALE GENOMIC DNA]</scope>
    <source>
        <strain evidence="2 3">KB10</strain>
    </source>
</reference>
<name>A0A177YCC3_9NOCA</name>
<dbReference type="Proteomes" id="UP000077519">
    <property type="component" value="Unassembled WGS sequence"/>
</dbReference>
<comment type="caution">
    <text evidence="2">The sequence shown here is derived from an EMBL/GenBank/DDBJ whole genome shotgun (WGS) entry which is preliminary data.</text>
</comment>
<accession>A0A177YCC3</accession>
<dbReference type="AlphaFoldDB" id="A0A177YCC3"/>
<dbReference type="Pfam" id="PF11209">
    <property type="entry name" value="LmeA"/>
    <property type="match status" value="1"/>
</dbReference>
<sequence length="245" mass="25354">MTRSKAPLIALLVVLVLVAALLGGELYFRQQIKSCLAGQLESEIGSSVDVGIGWKPVLLSLVDKKVSSVTVDSKDARFGPAEGMNVHAEVNDVDLQQNGDSNGTIGSSSADIDWSTDGIAKTLQSQGIGALVSGVTADQSAGTLSFAVAGLAQLTVKPQISGDQVQVETVNASILGLGIPTDLVDSIVGVLTDSLQQYPLDMKPTSLTVSDNAIDLRLEGGQYTMPAAQPGQTAPQQPEACSTFT</sequence>
<dbReference type="InterPro" id="IPR021373">
    <property type="entry name" value="DUF2993"/>
</dbReference>
<gene>
    <name evidence="2" type="ORF">A3K89_23515</name>
</gene>
<organism evidence="2 3">
    <name type="scientific">Rhodococcoides kyotonense</name>
    <dbReference type="NCBI Taxonomy" id="398843"/>
    <lineage>
        <taxon>Bacteria</taxon>
        <taxon>Bacillati</taxon>
        <taxon>Actinomycetota</taxon>
        <taxon>Actinomycetes</taxon>
        <taxon>Mycobacteriales</taxon>
        <taxon>Nocardiaceae</taxon>
        <taxon>Rhodococcoides</taxon>
    </lineage>
</organism>
<evidence type="ECO:0008006" key="4">
    <source>
        <dbReference type="Google" id="ProtNLM"/>
    </source>
</evidence>